<dbReference type="InterPro" id="IPR017911">
    <property type="entry name" value="MacB-like_ATP-bd"/>
</dbReference>
<proteinExistence type="inferred from homology"/>
<evidence type="ECO:0000256" key="4">
    <source>
        <dbReference type="ARBA" id="ARBA00022840"/>
    </source>
</evidence>
<keyword evidence="2" id="KW-0813">Transport</keyword>
<evidence type="ECO:0000256" key="2">
    <source>
        <dbReference type="ARBA" id="ARBA00022448"/>
    </source>
</evidence>
<dbReference type="InterPro" id="IPR027417">
    <property type="entry name" value="P-loop_NTPase"/>
</dbReference>
<evidence type="ECO:0000259" key="5">
    <source>
        <dbReference type="PROSITE" id="PS50893"/>
    </source>
</evidence>
<dbReference type="GO" id="GO:0098796">
    <property type="term" value="C:membrane protein complex"/>
    <property type="evidence" value="ECO:0007669"/>
    <property type="project" value="UniProtKB-ARBA"/>
</dbReference>
<reference evidence="6 7" key="1">
    <citation type="submission" date="2018-08" db="EMBL/GenBank/DDBJ databases">
        <title>Paenibacillus sp. M4BSY-1, whole genome shotgun sequence.</title>
        <authorList>
            <person name="Tuo L."/>
        </authorList>
    </citation>
    <scope>NUCLEOTIDE SEQUENCE [LARGE SCALE GENOMIC DNA]</scope>
    <source>
        <strain evidence="6 7">M4BSY-1</strain>
    </source>
</reference>
<dbReference type="PROSITE" id="PS50893">
    <property type="entry name" value="ABC_TRANSPORTER_2"/>
    <property type="match status" value="1"/>
</dbReference>
<dbReference type="SMART" id="SM00382">
    <property type="entry name" value="AAA"/>
    <property type="match status" value="1"/>
</dbReference>
<comment type="similarity">
    <text evidence="1">Belongs to the ABC transporter superfamily.</text>
</comment>
<dbReference type="InterPro" id="IPR003439">
    <property type="entry name" value="ABC_transporter-like_ATP-bd"/>
</dbReference>
<dbReference type="AlphaFoldDB" id="A0A371PIC3"/>
<dbReference type="Proteomes" id="UP000261905">
    <property type="component" value="Unassembled WGS sequence"/>
</dbReference>
<dbReference type="Pfam" id="PF00005">
    <property type="entry name" value="ABC_tran"/>
    <property type="match status" value="1"/>
</dbReference>
<dbReference type="OrthoDB" id="9791546at2"/>
<dbReference type="InterPro" id="IPR003593">
    <property type="entry name" value="AAA+_ATPase"/>
</dbReference>
<dbReference type="PANTHER" id="PTHR42798:SF7">
    <property type="entry name" value="ALPHA-D-RIBOSE 1-METHYLPHOSPHONATE 5-TRIPHOSPHATE SYNTHASE SUBUNIT PHNL"/>
    <property type="match status" value="1"/>
</dbReference>
<dbReference type="SUPFAM" id="SSF52540">
    <property type="entry name" value="P-loop containing nucleoside triphosphate hydrolases"/>
    <property type="match status" value="1"/>
</dbReference>
<dbReference type="EMBL" id="QUBQ01000001">
    <property type="protein sequence ID" value="REK75655.1"/>
    <property type="molecule type" value="Genomic_DNA"/>
</dbReference>
<dbReference type="PANTHER" id="PTHR42798">
    <property type="entry name" value="LIPOPROTEIN-RELEASING SYSTEM ATP-BINDING PROTEIN LOLD"/>
    <property type="match status" value="1"/>
</dbReference>
<gene>
    <name evidence="6" type="ORF">DX130_00785</name>
</gene>
<dbReference type="GO" id="GO:0005524">
    <property type="term" value="F:ATP binding"/>
    <property type="evidence" value="ECO:0007669"/>
    <property type="project" value="UniProtKB-KW"/>
</dbReference>
<evidence type="ECO:0000256" key="1">
    <source>
        <dbReference type="ARBA" id="ARBA00005417"/>
    </source>
</evidence>
<accession>A0A371PIC3</accession>
<evidence type="ECO:0000313" key="7">
    <source>
        <dbReference type="Proteomes" id="UP000261905"/>
    </source>
</evidence>
<sequence>MDVLEVKSLNKVYPGNVPYRALNDIDLNVAKGEFVGIMGPSGSGKTTLLNVVSTIDRPTSGHVLLNGAAPFRLLPEGLARFRRRELGFVFQSFNLLDTMTVVENIVLPLTLDRMKVDDMMDRARQIAEKLGITGILDKRTYEISGGQAQRTAIARALIHQPQLVLADEPTGNLDSKSARDVMELMSSLNKGEGATMLLVTHDAMAASYCDRVVFIKDGRTYSEVHCGDNRNAFYQKILNVLSLLGGNGHEFPTIRV</sequence>
<keyword evidence="4 6" id="KW-0067">ATP-binding</keyword>
<dbReference type="GO" id="GO:0016887">
    <property type="term" value="F:ATP hydrolysis activity"/>
    <property type="evidence" value="ECO:0007669"/>
    <property type="project" value="InterPro"/>
</dbReference>
<keyword evidence="3" id="KW-0547">Nucleotide-binding</keyword>
<dbReference type="Gene3D" id="3.40.50.300">
    <property type="entry name" value="P-loop containing nucleotide triphosphate hydrolases"/>
    <property type="match status" value="1"/>
</dbReference>
<name>A0A371PIC3_9BACL</name>
<dbReference type="RefSeq" id="WP_116042064.1">
    <property type="nucleotide sequence ID" value="NZ_QUBQ01000001.1"/>
</dbReference>
<keyword evidence="7" id="KW-1185">Reference proteome</keyword>
<dbReference type="FunFam" id="3.40.50.300:FF:000032">
    <property type="entry name" value="Export ABC transporter ATP-binding protein"/>
    <property type="match status" value="1"/>
</dbReference>
<feature type="domain" description="ABC transporter" evidence="5">
    <location>
        <begin position="4"/>
        <end position="242"/>
    </location>
</feature>
<evidence type="ECO:0000256" key="3">
    <source>
        <dbReference type="ARBA" id="ARBA00022741"/>
    </source>
</evidence>
<dbReference type="GO" id="GO:0022857">
    <property type="term" value="F:transmembrane transporter activity"/>
    <property type="evidence" value="ECO:0007669"/>
    <property type="project" value="UniProtKB-ARBA"/>
</dbReference>
<organism evidence="6 7">
    <name type="scientific">Paenibacillus paeoniae</name>
    <dbReference type="NCBI Taxonomy" id="2292705"/>
    <lineage>
        <taxon>Bacteria</taxon>
        <taxon>Bacillati</taxon>
        <taxon>Bacillota</taxon>
        <taxon>Bacilli</taxon>
        <taxon>Bacillales</taxon>
        <taxon>Paenibacillaceae</taxon>
        <taxon>Paenibacillus</taxon>
    </lineage>
</organism>
<protein>
    <submittedName>
        <fullName evidence="6">ABC transporter ATP-binding protein</fullName>
    </submittedName>
</protein>
<comment type="caution">
    <text evidence="6">The sequence shown here is derived from an EMBL/GenBank/DDBJ whole genome shotgun (WGS) entry which is preliminary data.</text>
</comment>
<dbReference type="CDD" id="cd03255">
    <property type="entry name" value="ABC_MJ0796_LolCDE_FtsE"/>
    <property type="match status" value="1"/>
</dbReference>
<evidence type="ECO:0000313" key="6">
    <source>
        <dbReference type="EMBL" id="REK75655.1"/>
    </source>
</evidence>